<dbReference type="Pfam" id="PF12804">
    <property type="entry name" value="NTP_transf_3"/>
    <property type="match status" value="1"/>
</dbReference>
<dbReference type="GO" id="GO:0006777">
    <property type="term" value="P:Mo-molybdopterin cofactor biosynthetic process"/>
    <property type="evidence" value="ECO:0007669"/>
    <property type="project" value="UniProtKB-KW"/>
</dbReference>
<evidence type="ECO:0000313" key="10">
    <source>
        <dbReference type="EMBL" id="HGU59031.1"/>
    </source>
</evidence>
<keyword evidence="9" id="KW-0548">Nucleotidyltransferase</keyword>
<keyword evidence="6" id="KW-0342">GTP-binding</keyword>
<dbReference type="GO" id="GO:0046872">
    <property type="term" value="F:metal ion binding"/>
    <property type="evidence" value="ECO:0007669"/>
    <property type="project" value="UniProtKB-KW"/>
</dbReference>
<evidence type="ECO:0000256" key="2">
    <source>
        <dbReference type="ARBA" id="ARBA00022679"/>
    </source>
</evidence>
<dbReference type="EMBL" id="DTPI01000008">
    <property type="protein sequence ID" value="HGE65758.1"/>
    <property type="molecule type" value="Genomic_DNA"/>
</dbReference>
<dbReference type="GO" id="GO:0016779">
    <property type="term" value="F:nucleotidyltransferase activity"/>
    <property type="evidence" value="ECO:0007669"/>
    <property type="project" value="UniProtKB-KW"/>
</dbReference>
<dbReference type="SUPFAM" id="SSF53448">
    <property type="entry name" value="Nucleotide-diphospho-sugar transferases"/>
    <property type="match status" value="1"/>
</dbReference>
<dbReference type="PANTHER" id="PTHR19136">
    <property type="entry name" value="MOLYBDENUM COFACTOR GUANYLYLTRANSFERASE"/>
    <property type="match status" value="1"/>
</dbReference>
<evidence type="ECO:0000259" key="8">
    <source>
        <dbReference type="Pfam" id="PF12804"/>
    </source>
</evidence>
<evidence type="ECO:0000256" key="3">
    <source>
        <dbReference type="ARBA" id="ARBA00022723"/>
    </source>
</evidence>
<dbReference type="InterPro" id="IPR013482">
    <property type="entry name" value="Molybde_CF_guanTrfase"/>
</dbReference>
<keyword evidence="7" id="KW-0501">Molybdenum cofactor biosynthesis</keyword>
<organism evidence="9">
    <name type="scientific">Geoglobus ahangari</name>
    <dbReference type="NCBI Taxonomy" id="113653"/>
    <lineage>
        <taxon>Archaea</taxon>
        <taxon>Methanobacteriati</taxon>
        <taxon>Methanobacteriota</taxon>
        <taxon>Archaeoglobi</taxon>
        <taxon>Archaeoglobales</taxon>
        <taxon>Archaeoglobaceae</taxon>
        <taxon>Geoglobus</taxon>
    </lineage>
</organism>
<dbReference type="EMBL" id="DRUC01000014">
    <property type="protein sequence ID" value="HHF47783.1"/>
    <property type="molecule type" value="Genomic_DNA"/>
</dbReference>
<sequence>MNVAILVGGKGKRMGYVEKSQIRICGKKLIDIILEKFKDWNVVLVCRDEKQTDLFETKCIVDKIKNFGPLAGIYAALEYFGDYTAVIATDMPFVKEKIVRILYKKALELGASALIPYKKGQFEPLLAVYSPSVMGEIERSFNINERKILNPIFRCDRVFLYDIECFRKFDKNLLSFFNINSPEDLKRAEDLCLSIGLGES</sequence>
<dbReference type="AlphaFoldDB" id="A0A7C3YDG9"/>
<comment type="caution">
    <text evidence="9">The sequence shown here is derived from an EMBL/GenBank/DDBJ whole genome shotgun (WGS) entry which is preliminary data.</text>
</comment>
<keyword evidence="2 9" id="KW-0808">Transferase</keyword>
<protein>
    <submittedName>
        <fullName evidence="9">Molybdenum cofactor guanylyltransferase</fullName>
    </submittedName>
</protein>
<gene>
    <name evidence="11" type="ORF">ENL48_00795</name>
    <name evidence="10" type="ORF">ENT89_02300</name>
    <name evidence="9" type="ORF">ENX77_01300</name>
</gene>
<keyword evidence="1" id="KW-0963">Cytoplasm</keyword>
<name>A0A7C3YDG9_9EURY</name>
<dbReference type="PANTHER" id="PTHR19136:SF81">
    <property type="entry name" value="MOLYBDENUM COFACTOR GUANYLYLTRANSFERASE"/>
    <property type="match status" value="1"/>
</dbReference>
<reference evidence="9" key="1">
    <citation type="journal article" date="2020" name="mSystems">
        <title>Genome- and Community-Level Interaction Insights into Carbon Utilization and Element Cycling Functions of Hydrothermarchaeota in Hydrothermal Sediment.</title>
        <authorList>
            <person name="Zhou Z."/>
            <person name="Liu Y."/>
            <person name="Xu W."/>
            <person name="Pan J."/>
            <person name="Luo Z.H."/>
            <person name="Li M."/>
        </authorList>
    </citation>
    <scope>NUCLEOTIDE SEQUENCE [LARGE SCALE GENOMIC DNA]</scope>
    <source>
        <strain evidence="11">SpSt-10</strain>
        <strain evidence="10">SpSt-62</strain>
        <strain evidence="9">SpSt-97</strain>
    </source>
</reference>
<evidence type="ECO:0000313" key="11">
    <source>
        <dbReference type="EMBL" id="HHF47783.1"/>
    </source>
</evidence>
<evidence type="ECO:0000256" key="6">
    <source>
        <dbReference type="ARBA" id="ARBA00023134"/>
    </source>
</evidence>
<evidence type="ECO:0000313" key="9">
    <source>
        <dbReference type="EMBL" id="HGE65758.1"/>
    </source>
</evidence>
<proteinExistence type="predicted"/>
<evidence type="ECO:0000256" key="4">
    <source>
        <dbReference type="ARBA" id="ARBA00022741"/>
    </source>
</evidence>
<keyword evidence="4" id="KW-0547">Nucleotide-binding</keyword>
<dbReference type="CDD" id="cd02503">
    <property type="entry name" value="MobA"/>
    <property type="match status" value="1"/>
</dbReference>
<dbReference type="GO" id="GO:0005525">
    <property type="term" value="F:GTP binding"/>
    <property type="evidence" value="ECO:0007669"/>
    <property type="project" value="UniProtKB-KW"/>
</dbReference>
<keyword evidence="5" id="KW-0460">Magnesium</keyword>
<dbReference type="Gene3D" id="3.90.550.10">
    <property type="entry name" value="Spore Coat Polysaccharide Biosynthesis Protein SpsA, Chain A"/>
    <property type="match status" value="1"/>
</dbReference>
<dbReference type="EMBL" id="DTAK01000013">
    <property type="protein sequence ID" value="HGU59031.1"/>
    <property type="molecule type" value="Genomic_DNA"/>
</dbReference>
<dbReference type="InterPro" id="IPR025877">
    <property type="entry name" value="MobA-like_NTP_Trfase"/>
</dbReference>
<keyword evidence="3" id="KW-0479">Metal-binding</keyword>
<accession>A0A7C3YDG9</accession>
<evidence type="ECO:0000256" key="7">
    <source>
        <dbReference type="ARBA" id="ARBA00023150"/>
    </source>
</evidence>
<dbReference type="InterPro" id="IPR029044">
    <property type="entry name" value="Nucleotide-diphossugar_trans"/>
</dbReference>
<feature type="domain" description="MobA-like NTP transferase" evidence="8">
    <location>
        <begin position="4"/>
        <end position="140"/>
    </location>
</feature>
<evidence type="ECO:0000256" key="5">
    <source>
        <dbReference type="ARBA" id="ARBA00022842"/>
    </source>
</evidence>
<evidence type="ECO:0000256" key="1">
    <source>
        <dbReference type="ARBA" id="ARBA00022490"/>
    </source>
</evidence>